<dbReference type="Proteomes" id="UP000885792">
    <property type="component" value="Unassembled WGS sequence"/>
</dbReference>
<organism evidence="10">
    <name type="scientific">Aquifex aeolicus</name>
    <dbReference type="NCBI Taxonomy" id="63363"/>
    <lineage>
        <taxon>Bacteria</taxon>
        <taxon>Pseudomonadati</taxon>
        <taxon>Aquificota</taxon>
        <taxon>Aquificia</taxon>
        <taxon>Aquificales</taxon>
        <taxon>Aquificaceae</taxon>
        <taxon>Aquifex</taxon>
    </lineage>
</organism>
<dbReference type="SUPFAM" id="SSF110849">
    <property type="entry name" value="ParB/Sulfiredoxin"/>
    <property type="match status" value="1"/>
</dbReference>
<feature type="domain" description="ParB-like N-terminal" evidence="9">
    <location>
        <begin position="16"/>
        <end position="104"/>
    </location>
</feature>
<dbReference type="Gene3D" id="3.90.1530.10">
    <property type="entry name" value="Conserved hypothetical protein from pyrococcus furiosus pfu- 392566-001, ParB domain"/>
    <property type="match status" value="1"/>
</dbReference>
<evidence type="ECO:0000256" key="6">
    <source>
        <dbReference type="ARBA" id="ARBA00023002"/>
    </source>
</evidence>
<dbReference type="EMBL" id="DRNB01000169">
    <property type="protein sequence ID" value="HHJ64178.1"/>
    <property type="molecule type" value="Genomic_DNA"/>
</dbReference>
<dbReference type="InterPro" id="IPR003115">
    <property type="entry name" value="ParB_N"/>
</dbReference>
<reference evidence="10" key="1">
    <citation type="journal article" date="2020" name="mSystems">
        <title>Genome- and Community-Level Interaction Insights into Carbon Utilization and Element Cycling Functions of Hydrothermarchaeota in Hydrothermal Sediment.</title>
        <authorList>
            <person name="Zhou Z."/>
            <person name="Liu Y."/>
            <person name="Xu W."/>
            <person name="Pan J."/>
            <person name="Luo Z.H."/>
            <person name="Li M."/>
        </authorList>
    </citation>
    <scope>NUCLEOTIDE SEQUENCE [LARGE SCALE GENOMIC DNA]</scope>
    <source>
        <strain evidence="10">HyVt-501</strain>
    </source>
</reference>
<evidence type="ECO:0000256" key="2">
    <source>
        <dbReference type="ARBA" id="ARBA00013055"/>
    </source>
</evidence>
<evidence type="ECO:0000256" key="1">
    <source>
        <dbReference type="ARBA" id="ARBA00009609"/>
    </source>
</evidence>
<dbReference type="AlphaFoldDB" id="A0A7C5Q894"/>
<evidence type="ECO:0000313" key="10">
    <source>
        <dbReference type="EMBL" id="HHJ64178.1"/>
    </source>
</evidence>
<accession>A0A7C5Q894</accession>
<evidence type="ECO:0000259" key="9">
    <source>
        <dbReference type="SMART" id="SM00470"/>
    </source>
</evidence>
<sequence>MFSLQEPLKGYGIKVGIVPLEQIRIPSIQRELSDNLVRKLMTSIEKVGFVDPILLIEGEEGFEVINGQHRLEAAKLLGMKEVLAIVLPPQIKEFVISLNVEKAPNLRDKAHQAYEIFMDYLRRDPSLEEIAIADRVEEACYLTVGFVIERFGERKFPGYAFEKILRKIDGFLRQPLRQAEAERERRAELLLEVKEVLNRRYEELGLSSPLQKEAIVTRAFFNVYGKRVREVSDDFLSVLRKLKEEIPQVELGETV</sequence>
<comment type="catalytic activity">
    <reaction evidence="8">
        <text>S-hydroxy-S-oxy-L-cysteinyl-[peroxiredoxin] + [protein]-dithiol + ATP = S-hydroxy-L-cysteinyl-[peroxiredoxin] + [protein]-disulfide + ADP + phosphate</text>
        <dbReference type="Rhea" id="RHEA:17545"/>
        <dbReference type="Rhea" id="RHEA-COMP:10593"/>
        <dbReference type="Rhea" id="RHEA-COMP:10594"/>
        <dbReference type="Rhea" id="RHEA-COMP:13681"/>
        <dbReference type="Rhea" id="RHEA-COMP:17976"/>
        <dbReference type="ChEBI" id="CHEBI:29950"/>
        <dbReference type="ChEBI" id="CHEBI:30616"/>
        <dbReference type="ChEBI" id="CHEBI:43474"/>
        <dbReference type="ChEBI" id="CHEBI:50058"/>
        <dbReference type="ChEBI" id="CHEBI:61973"/>
        <dbReference type="ChEBI" id="CHEBI:61974"/>
        <dbReference type="ChEBI" id="CHEBI:456216"/>
        <dbReference type="EC" id="1.8.98.2"/>
    </reaction>
</comment>
<dbReference type="SMART" id="SM00470">
    <property type="entry name" value="ParB"/>
    <property type="match status" value="1"/>
</dbReference>
<comment type="caution">
    <text evidence="10">The sequence shown here is derived from an EMBL/GenBank/DDBJ whole genome shotgun (WGS) entry which is preliminary data.</text>
</comment>
<keyword evidence="5" id="KW-0049">Antioxidant</keyword>
<dbReference type="GO" id="GO:0005524">
    <property type="term" value="F:ATP binding"/>
    <property type="evidence" value="ECO:0007669"/>
    <property type="project" value="UniProtKB-KW"/>
</dbReference>
<keyword evidence="7" id="KW-1015">Disulfide bond</keyword>
<dbReference type="PANTHER" id="PTHR21348:SF2">
    <property type="entry name" value="SULFIREDOXIN-1"/>
    <property type="match status" value="1"/>
</dbReference>
<evidence type="ECO:0000256" key="8">
    <source>
        <dbReference type="ARBA" id="ARBA00047514"/>
    </source>
</evidence>
<keyword evidence="4" id="KW-0067">ATP-binding</keyword>
<evidence type="ECO:0000256" key="3">
    <source>
        <dbReference type="ARBA" id="ARBA00022741"/>
    </source>
</evidence>
<dbReference type="GO" id="GO:0032542">
    <property type="term" value="F:sulfiredoxin activity"/>
    <property type="evidence" value="ECO:0007669"/>
    <property type="project" value="UniProtKB-EC"/>
</dbReference>
<protein>
    <recommendedName>
        <fullName evidence="2">sulfiredoxin</fullName>
        <ecNumber evidence="2">1.8.98.2</ecNumber>
    </recommendedName>
</protein>
<dbReference type="InterPro" id="IPR036086">
    <property type="entry name" value="ParB/Sulfiredoxin_sf"/>
</dbReference>
<evidence type="ECO:0000256" key="7">
    <source>
        <dbReference type="ARBA" id="ARBA00023157"/>
    </source>
</evidence>
<evidence type="ECO:0000256" key="5">
    <source>
        <dbReference type="ARBA" id="ARBA00022862"/>
    </source>
</evidence>
<dbReference type="InterPro" id="IPR016692">
    <property type="entry name" value="Sulfiredoxin"/>
</dbReference>
<name>A0A7C5Q894_AQUAO</name>
<gene>
    <name evidence="10" type="ORF">ENJ61_04645</name>
</gene>
<evidence type="ECO:0000256" key="4">
    <source>
        <dbReference type="ARBA" id="ARBA00022840"/>
    </source>
</evidence>
<proteinExistence type="inferred from homology"/>
<dbReference type="EC" id="1.8.98.2" evidence="2"/>
<keyword evidence="3" id="KW-0547">Nucleotide-binding</keyword>
<keyword evidence="6" id="KW-0560">Oxidoreductase</keyword>
<dbReference type="Pfam" id="PF02195">
    <property type="entry name" value="ParB_N"/>
    <property type="match status" value="1"/>
</dbReference>
<dbReference type="PANTHER" id="PTHR21348">
    <property type="match status" value="1"/>
</dbReference>
<comment type="similarity">
    <text evidence="1">Belongs to the sulfiredoxin family.</text>
</comment>